<evidence type="ECO:0000313" key="1">
    <source>
        <dbReference type="EMBL" id="KAF6166549.1"/>
    </source>
</evidence>
<organism evidence="1 2">
    <name type="scientific">Kingdonia uniflora</name>
    <dbReference type="NCBI Taxonomy" id="39325"/>
    <lineage>
        <taxon>Eukaryota</taxon>
        <taxon>Viridiplantae</taxon>
        <taxon>Streptophyta</taxon>
        <taxon>Embryophyta</taxon>
        <taxon>Tracheophyta</taxon>
        <taxon>Spermatophyta</taxon>
        <taxon>Magnoliopsida</taxon>
        <taxon>Ranunculales</taxon>
        <taxon>Circaeasteraceae</taxon>
        <taxon>Kingdonia</taxon>
    </lineage>
</organism>
<reference evidence="1 2" key="1">
    <citation type="journal article" date="2020" name="IScience">
        <title>Genome Sequencing of the Endangered Kingdonia uniflora (Circaeasteraceae, Ranunculales) Reveals Potential Mechanisms of Evolutionary Specialization.</title>
        <authorList>
            <person name="Sun Y."/>
            <person name="Deng T."/>
            <person name="Zhang A."/>
            <person name="Moore M.J."/>
            <person name="Landis J.B."/>
            <person name="Lin N."/>
            <person name="Zhang H."/>
            <person name="Zhang X."/>
            <person name="Huang J."/>
            <person name="Zhang X."/>
            <person name="Sun H."/>
            <person name="Wang H."/>
        </authorList>
    </citation>
    <scope>NUCLEOTIDE SEQUENCE [LARGE SCALE GENOMIC DNA]</scope>
    <source>
        <strain evidence="1">TB1705</strain>
        <tissue evidence="1">Leaf</tissue>
    </source>
</reference>
<comment type="caution">
    <text evidence="1">The sequence shown here is derived from an EMBL/GenBank/DDBJ whole genome shotgun (WGS) entry which is preliminary data.</text>
</comment>
<protein>
    <submittedName>
        <fullName evidence="1">Uncharacterized protein</fullName>
    </submittedName>
</protein>
<sequence length="211" mass="24034">MKFLEELFLNRRGLVLRKLYLRCGMRNNLFKESVEKWSKKALECGVTDVELKSETESPFQHRSLYIRVKGISTVDDVQEKINTSDLVLCCYFSWAVTGTVYYLVGINTCKRKCNREMRKQIWDSNVEMPALSNSQHNAVVPISRCLRSGFLAVGCFHMTSFPQSWKIYPRLSSLNVALSSSVNIRTNELGNHTNPTPAQLQKVCSISSGPE</sequence>
<name>A0A7J7NH40_9MAGN</name>
<gene>
    <name evidence="1" type="ORF">GIB67_005411</name>
</gene>
<keyword evidence="2" id="KW-1185">Reference proteome</keyword>
<dbReference type="EMBL" id="JACGCM010000786">
    <property type="protein sequence ID" value="KAF6166549.1"/>
    <property type="molecule type" value="Genomic_DNA"/>
</dbReference>
<dbReference type="AlphaFoldDB" id="A0A7J7NH40"/>
<accession>A0A7J7NH40</accession>
<dbReference type="Proteomes" id="UP000541444">
    <property type="component" value="Unassembled WGS sequence"/>
</dbReference>
<proteinExistence type="predicted"/>
<evidence type="ECO:0000313" key="2">
    <source>
        <dbReference type="Proteomes" id="UP000541444"/>
    </source>
</evidence>